<feature type="compositionally biased region" description="Polar residues" evidence="1">
    <location>
        <begin position="181"/>
        <end position="193"/>
    </location>
</feature>
<accession>F4R757</accession>
<dbReference type="KEGG" id="mlr:MELLADRAFT_91101"/>
<dbReference type="STRING" id="747676.F4R757"/>
<feature type="compositionally biased region" description="Low complexity" evidence="1">
    <location>
        <begin position="115"/>
        <end position="133"/>
    </location>
</feature>
<dbReference type="GeneID" id="18935782"/>
<feature type="compositionally biased region" description="Polar residues" evidence="1">
    <location>
        <begin position="15"/>
        <end position="38"/>
    </location>
</feature>
<feature type="region of interest" description="Disordered" evidence="1">
    <location>
        <begin position="181"/>
        <end position="269"/>
    </location>
</feature>
<dbReference type="AlphaFoldDB" id="F4R757"/>
<proteinExistence type="predicted"/>
<reference evidence="3" key="1">
    <citation type="journal article" date="2011" name="Proc. Natl. Acad. Sci. U.S.A.">
        <title>Obligate biotrophy features unraveled by the genomic analysis of rust fungi.</title>
        <authorList>
            <person name="Duplessis S."/>
            <person name="Cuomo C.A."/>
            <person name="Lin Y.-C."/>
            <person name="Aerts A."/>
            <person name="Tisserant E."/>
            <person name="Veneault-Fourrey C."/>
            <person name="Joly D.L."/>
            <person name="Hacquard S."/>
            <person name="Amselem J."/>
            <person name="Cantarel B.L."/>
            <person name="Chiu R."/>
            <person name="Coutinho P.M."/>
            <person name="Feau N."/>
            <person name="Field M."/>
            <person name="Frey P."/>
            <person name="Gelhaye E."/>
            <person name="Goldberg J."/>
            <person name="Grabherr M.G."/>
            <person name="Kodira C.D."/>
            <person name="Kohler A."/>
            <person name="Kuees U."/>
            <person name="Lindquist E.A."/>
            <person name="Lucas S.M."/>
            <person name="Mago R."/>
            <person name="Mauceli E."/>
            <person name="Morin E."/>
            <person name="Murat C."/>
            <person name="Pangilinan J.L."/>
            <person name="Park R."/>
            <person name="Pearson M."/>
            <person name="Quesneville H."/>
            <person name="Rouhier N."/>
            <person name="Sakthikumar S."/>
            <person name="Salamov A.A."/>
            <person name="Schmutz J."/>
            <person name="Selles B."/>
            <person name="Shapiro H."/>
            <person name="Tanguay P."/>
            <person name="Tuskan G.A."/>
            <person name="Henrissat B."/>
            <person name="Van de Peer Y."/>
            <person name="Rouze P."/>
            <person name="Ellis J.G."/>
            <person name="Dodds P.N."/>
            <person name="Schein J.E."/>
            <person name="Zhong S."/>
            <person name="Hamelin R.C."/>
            <person name="Grigoriev I.V."/>
            <person name="Szabo L.J."/>
            <person name="Martin F."/>
        </authorList>
    </citation>
    <scope>NUCLEOTIDE SEQUENCE [LARGE SCALE GENOMIC DNA]</scope>
    <source>
        <strain evidence="3">98AG31 / pathotype 3-4-7</strain>
    </source>
</reference>
<feature type="compositionally biased region" description="Low complexity" evidence="1">
    <location>
        <begin position="96"/>
        <end position="105"/>
    </location>
</feature>
<feature type="compositionally biased region" description="Polar residues" evidence="1">
    <location>
        <begin position="396"/>
        <end position="413"/>
    </location>
</feature>
<dbReference type="InParanoid" id="F4R757"/>
<dbReference type="HOGENOM" id="CLU_022998_0_0_1"/>
<sequence length="637" mass="70601">MNNNPYHSGIPAHTNLGTSQPQGSGQQITQHEPNQANFHHQHNQNHGHLHDHGHIHSLQQHGGQQNQAQQVQRDVYRYPHPDPDYHDSCDNHDNNHFNYDNSHSYGNPCYPPGLTTPHSQQSHNTHSNSLQNSEQIQAHHTHEANTQAGIVFPAVNPRVASVHALELHPSVRQPNRSVQVPLTAHGSGTTCPENQPPRVSQKRNLGRRRQEPPRSAPTTAPTSTTTPTSTQTQASTSTRAIVNLFLPNTLRGEQDSDKSPSINLPTPEDMMNRSSVELRTLAAKHAKGSTVPPALTDLFMRLHDEFDKVLAINCINNQVAVPAVHKLWGVKASRKGAHKYHRFTQSQAVREIYRNTSGVATGEGSKSASTRWRELSKAEQDSYKVENQPINEPVNVASSSLDSVPDAESNNTRGKNRSLANARVAVNNFMIKWQIEANDMAATYKGDFVMMATPRALKWVEHDKLCDPQKHVAAQLQAFVTGTEAGLLNLSKLKVDERARCREALSNLISLKTEGTTNKWPWKGCEEKLAIEGYYVHFAPDSKSQESDIMQDSNKLTPSQARNVLADLEHNRILILETEAGPTRKTKRKRPHHDTPPTTPLADNTPPAPPEANANNTPRADHSSIEDSLAQLPMAAI</sequence>
<dbReference type="VEuPathDB" id="FungiDB:MELLADRAFT_91101"/>
<keyword evidence="3" id="KW-1185">Reference proteome</keyword>
<evidence type="ECO:0000313" key="3">
    <source>
        <dbReference type="Proteomes" id="UP000001072"/>
    </source>
</evidence>
<name>F4R757_MELLP</name>
<feature type="region of interest" description="Disordered" evidence="1">
    <location>
        <begin position="575"/>
        <end position="624"/>
    </location>
</feature>
<gene>
    <name evidence="2" type="ORF">MELLADRAFT_91101</name>
</gene>
<dbReference type="EMBL" id="GL883092">
    <property type="protein sequence ID" value="EGG11528.1"/>
    <property type="molecule type" value="Genomic_DNA"/>
</dbReference>
<evidence type="ECO:0000313" key="2">
    <source>
        <dbReference type="EMBL" id="EGG11528.1"/>
    </source>
</evidence>
<protein>
    <submittedName>
        <fullName evidence="2">Uncharacterized protein</fullName>
    </submittedName>
</protein>
<feature type="compositionally biased region" description="Low complexity" evidence="1">
    <location>
        <begin position="59"/>
        <end position="72"/>
    </location>
</feature>
<organism evidence="3">
    <name type="scientific">Melampsora larici-populina (strain 98AG31 / pathotype 3-4-7)</name>
    <name type="common">Poplar leaf rust fungus</name>
    <dbReference type="NCBI Taxonomy" id="747676"/>
    <lineage>
        <taxon>Eukaryota</taxon>
        <taxon>Fungi</taxon>
        <taxon>Dikarya</taxon>
        <taxon>Basidiomycota</taxon>
        <taxon>Pucciniomycotina</taxon>
        <taxon>Pucciniomycetes</taxon>
        <taxon>Pucciniales</taxon>
        <taxon>Melampsoraceae</taxon>
        <taxon>Melampsora</taxon>
    </lineage>
</organism>
<dbReference type="Proteomes" id="UP000001072">
    <property type="component" value="Unassembled WGS sequence"/>
</dbReference>
<evidence type="ECO:0000256" key="1">
    <source>
        <dbReference type="SAM" id="MobiDB-lite"/>
    </source>
</evidence>
<feature type="compositionally biased region" description="Low complexity" evidence="1">
    <location>
        <begin position="216"/>
        <end position="240"/>
    </location>
</feature>
<dbReference type="RefSeq" id="XP_007405163.1">
    <property type="nucleotide sequence ID" value="XM_007405101.1"/>
</dbReference>
<feature type="region of interest" description="Disordered" evidence="1">
    <location>
        <begin position="1"/>
        <end position="140"/>
    </location>
</feature>
<feature type="region of interest" description="Disordered" evidence="1">
    <location>
        <begin position="387"/>
        <end position="415"/>
    </location>
</feature>
<feature type="compositionally biased region" description="Basic and acidic residues" evidence="1">
    <location>
        <begin position="74"/>
        <end position="95"/>
    </location>
</feature>
<dbReference type="OrthoDB" id="2507059at2759"/>